<comment type="similarity">
    <text evidence="3 10">Belongs to the cytochrome P450 family.</text>
</comment>
<dbReference type="PANTHER" id="PTHR46300">
    <property type="entry name" value="P450, PUTATIVE (EUROFUNG)-RELATED-RELATED"/>
    <property type="match status" value="1"/>
</dbReference>
<evidence type="ECO:0000256" key="1">
    <source>
        <dbReference type="ARBA" id="ARBA00001971"/>
    </source>
</evidence>
<evidence type="ECO:0000256" key="7">
    <source>
        <dbReference type="ARBA" id="ARBA00023004"/>
    </source>
</evidence>
<sequence length="512" mass="57753">MFFTSLVCSSALLCFCYFVTRSARRQPLPPGPEPKLFSGNLHQLPRSEAWKVFAKWSETFKSPILFYRIFGGKFVVLNTFKAANDLLEARSNVYSDRPIGWMYNELVNRKMGVFFISSQHPRFKVYRRLLHSGLNPRAVGDYDEILDDERRILLGNLKSKPDDFMAHLRRAAGGIILKVTYGWTVADKDDYFVSLMEQSFAIAVEIMKPGRWLVEVFPLLRFVPSWLPGAGFKRKAAVWREQLSEVDRKPYAWAKAQLKSGSYVPSFTSKHLSPEDGHTLDSEEEDIIKWCSAALYVGGADTTVSGLVSFVLLMTMYPDVQRRAQAEIDEVVGKDRLPTWADEASLPYVSSVIKEVLRVAPVTRLGLPHSVLCEDVYLGYCIPRGSTVIANIWQDIFFHSPFMTTDLYPDPMIFNPSRFLATPGKPPQQDPYKLVFGFGRRVCPGSHFAQVSLFLNIAGILAMFDISKAVDDQGLEVVPVMEYSNGITNHPLPFPCRIAPRAGASSLVLEHL</sequence>
<dbReference type="AlphaFoldDB" id="A0A0C9TCB8"/>
<evidence type="ECO:0000256" key="6">
    <source>
        <dbReference type="ARBA" id="ARBA00023002"/>
    </source>
</evidence>
<keyword evidence="4 9" id="KW-0349">Heme</keyword>
<dbReference type="Gene3D" id="1.10.630.10">
    <property type="entry name" value="Cytochrome P450"/>
    <property type="match status" value="1"/>
</dbReference>
<keyword evidence="13" id="KW-1185">Reference proteome</keyword>
<evidence type="ECO:0000256" key="2">
    <source>
        <dbReference type="ARBA" id="ARBA00005179"/>
    </source>
</evidence>
<dbReference type="PRINTS" id="PR00385">
    <property type="entry name" value="P450"/>
</dbReference>
<evidence type="ECO:0000313" key="13">
    <source>
        <dbReference type="Proteomes" id="UP000053647"/>
    </source>
</evidence>
<evidence type="ECO:0000313" key="12">
    <source>
        <dbReference type="EMBL" id="KIJ13185.1"/>
    </source>
</evidence>
<evidence type="ECO:0000256" key="10">
    <source>
        <dbReference type="RuleBase" id="RU000461"/>
    </source>
</evidence>
<reference evidence="12 13" key="1">
    <citation type="submission" date="2014-06" db="EMBL/GenBank/DDBJ databases">
        <authorList>
            <consortium name="DOE Joint Genome Institute"/>
            <person name="Kuo A."/>
            <person name="Kohler A."/>
            <person name="Nagy L.G."/>
            <person name="Floudas D."/>
            <person name="Copeland A."/>
            <person name="Barry K.W."/>
            <person name="Cichocki N."/>
            <person name="Veneault-Fourrey C."/>
            <person name="LaButti K."/>
            <person name="Lindquist E.A."/>
            <person name="Lipzen A."/>
            <person name="Lundell T."/>
            <person name="Morin E."/>
            <person name="Murat C."/>
            <person name="Sun H."/>
            <person name="Tunlid A."/>
            <person name="Henrissat B."/>
            <person name="Grigoriev I.V."/>
            <person name="Hibbett D.S."/>
            <person name="Martin F."/>
            <person name="Nordberg H.P."/>
            <person name="Cantor M.N."/>
            <person name="Hua S.X."/>
        </authorList>
    </citation>
    <scope>NUCLEOTIDE SEQUENCE [LARGE SCALE GENOMIC DNA]</scope>
    <source>
        <strain evidence="12 13">ATCC 200175</strain>
    </source>
</reference>
<dbReference type="CDD" id="cd11065">
    <property type="entry name" value="CYP64-like"/>
    <property type="match status" value="1"/>
</dbReference>
<dbReference type="Proteomes" id="UP000053647">
    <property type="component" value="Unassembled WGS sequence"/>
</dbReference>
<protein>
    <recommendedName>
        <fullName evidence="14">Cytochrome P450</fullName>
    </recommendedName>
</protein>
<reference evidence="13" key="2">
    <citation type="submission" date="2015-01" db="EMBL/GenBank/DDBJ databases">
        <title>Evolutionary Origins and Diversification of the Mycorrhizal Mutualists.</title>
        <authorList>
            <consortium name="DOE Joint Genome Institute"/>
            <consortium name="Mycorrhizal Genomics Consortium"/>
            <person name="Kohler A."/>
            <person name="Kuo A."/>
            <person name="Nagy L.G."/>
            <person name="Floudas D."/>
            <person name="Copeland A."/>
            <person name="Barry K.W."/>
            <person name="Cichocki N."/>
            <person name="Veneault-Fourrey C."/>
            <person name="LaButti K."/>
            <person name="Lindquist E.A."/>
            <person name="Lipzen A."/>
            <person name="Lundell T."/>
            <person name="Morin E."/>
            <person name="Murat C."/>
            <person name="Riley R."/>
            <person name="Ohm R."/>
            <person name="Sun H."/>
            <person name="Tunlid A."/>
            <person name="Henrissat B."/>
            <person name="Grigoriev I.V."/>
            <person name="Hibbett D.S."/>
            <person name="Martin F."/>
        </authorList>
    </citation>
    <scope>NUCLEOTIDE SEQUENCE [LARGE SCALE GENOMIC DNA]</scope>
    <source>
        <strain evidence="13">ATCC 200175</strain>
    </source>
</reference>
<feature type="signal peptide" evidence="11">
    <location>
        <begin position="1"/>
        <end position="22"/>
    </location>
</feature>
<evidence type="ECO:0000256" key="3">
    <source>
        <dbReference type="ARBA" id="ARBA00010617"/>
    </source>
</evidence>
<dbReference type="OrthoDB" id="2789670at2759"/>
<proteinExistence type="inferred from homology"/>
<dbReference type="Pfam" id="PF00067">
    <property type="entry name" value="p450"/>
    <property type="match status" value="1"/>
</dbReference>
<dbReference type="GO" id="GO:0004497">
    <property type="term" value="F:monooxygenase activity"/>
    <property type="evidence" value="ECO:0007669"/>
    <property type="project" value="UniProtKB-KW"/>
</dbReference>
<dbReference type="PROSITE" id="PS00086">
    <property type="entry name" value="CYTOCHROME_P450"/>
    <property type="match status" value="1"/>
</dbReference>
<dbReference type="HOGENOM" id="CLU_001570_2_3_1"/>
<dbReference type="PANTHER" id="PTHR46300:SF7">
    <property type="entry name" value="P450, PUTATIVE (EUROFUNG)-RELATED"/>
    <property type="match status" value="1"/>
</dbReference>
<comment type="pathway">
    <text evidence="2">Secondary metabolite biosynthesis.</text>
</comment>
<accession>A0A0C9TCB8</accession>
<evidence type="ECO:0000256" key="9">
    <source>
        <dbReference type="PIRSR" id="PIRSR602401-1"/>
    </source>
</evidence>
<evidence type="ECO:0000256" key="4">
    <source>
        <dbReference type="ARBA" id="ARBA00022617"/>
    </source>
</evidence>
<keyword evidence="5 9" id="KW-0479">Metal-binding</keyword>
<feature type="chain" id="PRO_5002203683" description="Cytochrome P450" evidence="11">
    <location>
        <begin position="23"/>
        <end position="512"/>
    </location>
</feature>
<evidence type="ECO:0000256" key="5">
    <source>
        <dbReference type="ARBA" id="ARBA00022723"/>
    </source>
</evidence>
<evidence type="ECO:0000256" key="11">
    <source>
        <dbReference type="SAM" id="SignalP"/>
    </source>
</evidence>
<organism evidence="12 13">
    <name type="scientific">Paxillus involutus ATCC 200175</name>
    <dbReference type="NCBI Taxonomy" id="664439"/>
    <lineage>
        <taxon>Eukaryota</taxon>
        <taxon>Fungi</taxon>
        <taxon>Dikarya</taxon>
        <taxon>Basidiomycota</taxon>
        <taxon>Agaricomycotina</taxon>
        <taxon>Agaricomycetes</taxon>
        <taxon>Agaricomycetidae</taxon>
        <taxon>Boletales</taxon>
        <taxon>Paxilineae</taxon>
        <taxon>Paxillaceae</taxon>
        <taxon>Paxillus</taxon>
    </lineage>
</organism>
<feature type="binding site" description="axial binding residue" evidence="9">
    <location>
        <position position="443"/>
    </location>
    <ligand>
        <name>heme</name>
        <dbReference type="ChEBI" id="CHEBI:30413"/>
    </ligand>
    <ligandPart>
        <name>Fe</name>
        <dbReference type="ChEBI" id="CHEBI:18248"/>
    </ligandPart>
</feature>
<dbReference type="InterPro" id="IPR050364">
    <property type="entry name" value="Cytochrome_P450_fung"/>
</dbReference>
<dbReference type="EMBL" id="KN819354">
    <property type="protein sequence ID" value="KIJ13185.1"/>
    <property type="molecule type" value="Genomic_DNA"/>
</dbReference>
<comment type="cofactor">
    <cofactor evidence="1 9">
        <name>heme</name>
        <dbReference type="ChEBI" id="CHEBI:30413"/>
    </cofactor>
</comment>
<gene>
    <name evidence="12" type="ORF">PAXINDRAFT_81596</name>
</gene>
<evidence type="ECO:0008006" key="14">
    <source>
        <dbReference type="Google" id="ProtNLM"/>
    </source>
</evidence>
<keyword evidence="11" id="KW-0732">Signal</keyword>
<dbReference type="SUPFAM" id="SSF48264">
    <property type="entry name" value="Cytochrome P450"/>
    <property type="match status" value="1"/>
</dbReference>
<name>A0A0C9TCB8_PAXIN</name>
<keyword evidence="6 10" id="KW-0560">Oxidoreductase</keyword>
<dbReference type="GO" id="GO:0016705">
    <property type="term" value="F:oxidoreductase activity, acting on paired donors, with incorporation or reduction of molecular oxygen"/>
    <property type="evidence" value="ECO:0007669"/>
    <property type="project" value="InterPro"/>
</dbReference>
<keyword evidence="8 10" id="KW-0503">Monooxygenase</keyword>
<dbReference type="InterPro" id="IPR017972">
    <property type="entry name" value="Cyt_P450_CS"/>
</dbReference>
<dbReference type="InterPro" id="IPR001128">
    <property type="entry name" value="Cyt_P450"/>
</dbReference>
<evidence type="ECO:0000256" key="8">
    <source>
        <dbReference type="ARBA" id="ARBA00023033"/>
    </source>
</evidence>
<dbReference type="GO" id="GO:0005506">
    <property type="term" value="F:iron ion binding"/>
    <property type="evidence" value="ECO:0007669"/>
    <property type="project" value="InterPro"/>
</dbReference>
<dbReference type="InterPro" id="IPR036396">
    <property type="entry name" value="Cyt_P450_sf"/>
</dbReference>
<dbReference type="GO" id="GO:0020037">
    <property type="term" value="F:heme binding"/>
    <property type="evidence" value="ECO:0007669"/>
    <property type="project" value="InterPro"/>
</dbReference>
<dbReference type="PRINTS" id="PR00463">
    <property type="entry name" value="EP450I"/>
</dbReference>
<keyword evidence="7 9" id="KW-0408">Iron</keyword>
<dbReference type="InterPro" id="IPR002401">
    <property type="entry name" value="Cyt_P450_E_grp-I"/>
</dbReference>